<evidence type="ECO:0000256" key="2">
    <source>
        <dbReference type="ARBA" id="ARBA00022679"/>
    </source>
</evidence>
<keyword evidence="3" id="KW-0479">Metal-binding</keyword>
<dbReference type="EMBL" id="LRGB01000930">
    <property type="protein sequence ID" value="KZS15070.1"/>
    <property type="molecule type" value="Genomic_DNA"/>
</dbReference>
<dbReference type="Proteomes" id="UP000076858">
    <property type="component" value="Unassembled WGS sequence"/>
</dbReference>
<keyword evidence="4" id="KW-0677">Repeat</keyword>
<dbReference type="PANTHER" id="PTHR22770">
    <property type="entry name" value="UBIQUITIN CONJUGATING ENZYME 7 INTERACTING PROTEIN-RELATED"/>
    <property type="match status" value="1"/>
</dbReference>
<dbReference type="InterPro" id="IPR058758">
    <property type="entry name" value="UBA_RNF216"/>
</dbReference>
<evidence type="ECO:0000256" key="1">
    <source>
        <dbReference type="ARBA" id="ARBA00004906"/>
    </source>
</evidence>
<evidence type="ECO:0000256" key="3">
    <source>
        <dbReference type="ARBA" id="ARBA00022723"/>
    </source>
</evidence>
<organism evidence="8 9">
    <name type="scientific">Daphnia magna</name>
    <dbReference type="NCBI Taxonomy" id="35525"/>
    <lineage>
        <taxon>Eukaryota</taxon>
        <taxon>Metazoa</taxon>
        <taxon>Ecdysozoa</taxon>
        <taxon>Arthropoda</taxon>
        <taxon>Crustacea</taxon>
        <taxon>Branchiopoda</taxon>
        <taxon>Diplostraca</taxon>
        <taxon>Cladocera</taxon>
        <taxon>Anomopoda</taxon>
        <taxon>Daphniidae</taxon>
        <taxon>Daphnia</taxon>
    </lineage>
</organism>
<protein>
    <submittedName>
        <fullName evidence="8">Uncharacterized protein</fullName>
    </submittedName>
</protein>
<keyword evidence="7" id="KW-0862">Zinc</keyword>
<evidence type="ECO:0000256" key="6">
    <source>
        <dbReference type="ARBA" id="ARBA00022786"/>
    </source>
</evidence>
<comment type="pathway">
    <text evidence="1">Protein modification; protein ubiquitination.</text>
</comment>
<reference evidence="8 9" key="1">
    <citation type="submission" date="2016-03" db="EMBL/GenBank/DDBJ databases">
        <title>EvidentialGene: Evidence-directed Construction of Genes on Genomes.</title>
        <authorList>
            <person name="Gilbert D.G."/>
            <person name="Choi J.-H."/>
            <person name="Mockaitis K."/>
            <person name="Colbourne J."/>
            <person name="Pfrender M."/>
        </authorList>
    </citation>
    <scope>NUCLEOTIDE SEQUENCE [LARGE SCALE GENOMIC DNA]</scope>
    <source>
        <strain evidence="8 9">Xinb3</strain>
        <tissue evidence="8">Complete organism</tissue>
    </source>
</reference>
<dbReference type="SUPFAM" id="SSF57850">
    <property type="entry name" value="RING/U-box"/>
    <property type="match status" value="1"/>
</dbReference>
<dbReference type="PROSITE" id="PS51873">
    <property type="entry name" value="TRIAD"/>
    <property type="match status" value="1"/>
</dbReference>
<dbReference type="GO" id="GO:0008270">
    <property type="term" value="F:zinc ion binding"/>
    <property type="evidence" value="ECO:0007669"/>
    <property type="project" value="UniProtKB-KW"/>
</dbReference>
<accession>A0A0P5UFI6</accession>
<evidence type="ECO:0000313" key="8">
    <source>
        <dbReference type="EMBL" id="KZS15070.1"/>
    </source>
</evidence>
<proteinExistence type="predicted"/>
<evidence type="ECO:0000256" key="7">
    <source>
        <dbReference type="ARBA" id="ARBA00022833"/>
    </source>
</evidence>
<dbReference type="STRING" id="35525.A0A0P5UFI6"/>
<dbReference type="InterPro" id="IPR051628">
    <property type="entry name" value="LUBAC_E3_Ligases"/>
</dbReference>
<evidence type="ECO:0000256" key="4">
    <source>
        <dbReference type="ARBA" id="ARBA00022737"/>
    </source>
</evidence>
<sequence>MAFMEDVARIREVLHANALDQVVDNDILVALLQLYESDDQRVDLVILDLQGMLGNDLPVGHHFGVQQQRWEELQRPTHLPNPGTFIDLEAVTQANIAAEVIVIDQGRPSTSGTLDGHTPRLTANRNKRHISDVSIDTSQAKRVTPTKAGEDRLRVSVTATAVVNPGQTVHAGVVTYQTPKAVLISMPPSDTRTSSSIDAKVPVKKENVYESKYRHHGRNDVRPVTISEDDLNPKEPLESTSIKFHKATLSAIPAINVKFAAFKATEFITLRKSAGRLEEYLALVKSDMNLAIPKVDMNWNPPVEMEAEHQRLFQHVYDKFINEKVEFLVRALPDVDPDFLEEKVNSVQGDEERIRGFLTEILEGNMEYPTRADYNRRKEYNDLANKFFTVEEFLELYDNPFTHFRDDNRVTDAEYREEAINQLKKDFRFASLTNIRRVFHNKNYHYTPAYFELLTNSMTNQRKTKRSAHECMGTAKDLFLIQEIAFVVLQPKIDFYLKNKEQMRKDAVGIARANGSLLDCPICCEDELIDLDLIYCPVGHGVCRNCVRRQSEELIGLMKNHVPCLFPECSTEYRLRDLKEVLKKSIFCCLEKRRQAEEVSAAGIEGLESCPFCEYCEVPREDDRLFTCKNPECSKVSCRQCREPNHSPLRCEEFAMKQRLSHYVETKMTEALVRQCPTCKKNFVKADGCNKMVCPCGAIMCYICRQQIKDYNHFSNNPPQQPNVPVPPKPPNSKCPLYSDTLKMHEEEVAKSAARARAELASSNPNIRVDLVLGKN</sequence>
<dbReference type="CDD" id="cd20353">
    <property type="entry name" value="Rcat_RBR_RNF216"/>
    <property type="match status" value="1"/>
</dbReference>
<name>A0A0P5UFI6_9CRUS</name>
<dbReference type="InterPro" id="IPR047545">
    <property type="entry name" value="BRcat_RBR_RNF216"/>
</dbReference>
<keyword evidence="2" id="KW-0808">Transferase</keyword>
<dbReference type="Pfam" id="PF26200">
    <property type="entry name" value="Rcat_RNF216"/>
    <property type="match status" value="1"/>
</dbReference>
<dbReference type="AlphaFoldDB" id="A0A0P5UFI6"/>
<comment type="caution">
    <text evidence="8">The sequence shown here is derived from an EMBL/GenBank/DDBJ whole genome shotgun (WGS) entry which is preliminary data.</text>
</comment>
<dbReference type="CDD" id="cd20339">
    <property type="entry name" value="BRcat_RBR_RNF216"/>
    <property type="match status" value="1"/>
</dbReference>
<dbReference type="GO" id="GO:0016740">
    <property type="term" value="F:transferase activity"/>
    <property type="evidence" value="ECO:0007669"/>
    <property type="project" value="UniProtKB-KW"/>
</dbReference>
<dbReference type="InterPro" id="IPR047546">
    <property type="entry name" value="Rcat_RBR_RNF216"/>
</dbReference>
<dbReference type="PANTHER" id="PTHR22770:SF47">
    <property type="entry name" value="E3 UBIQUITIN-PROTEIN LIGASE RNF216"/>
    <property type="match status" value="1"/>
</dbReference>
<dbReference type="InterPro" id="IPR044066">
    <property type="entry name" value="TRIAD_supradom"/>
</dbReference>
<keyword evidence="5" id="KW-0863">Zinc-finger</keyword>
<dbReference type="OrthoDB" id="10009520at2759"/>
<keyword evidence="9" id="KW-1185">Reference proteome</keyword>
<evidence type="ECO:0000313" key="9">
    <source>
        <dbReference type="Proteomes" id="UP000076858"/>
    </source>
</evidence>
<dbReference type="Gene3D" id="1.20.120.1750">
    <property type="match status" value="1"/>
</dbReference>
<dbReference type="Pfam" id="PF26112">
    <property type="entry name" value="UBA_RNF216"/>
    <property type="match status" value="1"/>
</dbReference>
<keyword evidence="6" id="KW-0833">Ubl conjugation pathway</keyword>
<evidence type="ECO:0000256" key="5">
    <source>
        <dbReference type="ARBA" id="ARBA00022771"/>
    </source>
</evidence>
<gene>
    <name evidence="8" type="ORF">APZ42_019613</name>
</gene>